<feature type="domain" description="Multidrug resistance protein MdtA-like beta-barrel" evidence="6">
    <location>
        <begin position="205"/>
        <end position="292"/>
    </location>
</feature>
<dbReference type="PANTHER" id="PTHR30158">
    <property type="entry name" value="ACRA/E-RELATED COMPONENT OF DRUG EFFLUX TRANSPORTER"/>
    <property type="match status" value="1"/>
</dbReference>
<dbReference type="InterPro" id="IPR058625">
    <property type="entry name" value="MdtA-like_BSH"/>
</dbReference>
<dbReference type="InterPro" id="IPR058627">
    <property type="entry name" value="MdtA-like_C"/>
</dbReference>
<evidence type="ECO:0000313" key="9">
    <source>
        <dbReference type="Proteomes" id="UP001596473"/>
    </source>
</evidence>
<dbReference type="Gene3D" id="2.40.50.100">
    <property type="match status" value="1"/>
</dbReference>
<gene>
    <name evidence="8" type="ORF">ACFQNF_16230</name>
</gene>
<comment type="similarity">
    <text evidence="2">Belongs to the membrane fusion protein (MFP) (TC 8.A.1) family.</text>
</comment>
<dbReference type="Proteomes" id="UP001596473">
    <property type="component" value="Unassembled WGS sequence"/>
</dbReference>
<name>A0ABW2R0T1_9NEIS</name>
<feature type="signal peptide" evidence="3">
    <location>
        <begin position="1"/>
        <end position="25"/>
    </location>
</feature>
<dbReference type="Pfam" id="PF25876">
    <property type="entry name" value="HH_MFP_RND"/>
    <property type="match status" value="1"/>
</dbReference>
<dbReference type="Gene3D" id="2.40.30.170">
    <property type="match status" value="1"/>
</dbReference>
<protein>
    <submittedName>
        <fullName evidence="8">Efflux RND transporter periplasmic adaptor subunit</fullName>
    </submittedName>
</protein>
<evidence type="ECO:0000259" key="7">
    <source>
        <dbReference type="Pfam" id="PF25967"/>
    </source>
</evidence>
<evidence type="ECO:0000259" key="4">
    <source>
        <dbReference type="Pfam" id="PF25876"/>
    </source>
</evidence>
<evidence type="ECO:0000256" key="3">
    <source>
        <dbReference type="SAM" id="SignalP"/>
    </source>
</evidence>
<dbReference type="NCBIfam" id="TIGR01730">
    <property type="entry name" value="RND_mfp"/>
    <property type="match status" value="1"/>
</dbReference>
<dbReference type="InterPro" id="IPR058626">
    <property type="entry name" value="MdtA-like_b-barrel"/>
</dbReference>
<evidence type="ECO:0000259" key="5">
    <source>
        <dbReference type="Pfam" id="PF25917"/>
    </source>
</evidence>
<keyword evidence="3" id="KW-0732">Signal</keyword>
<comment type="subcellular location">
    <subcellularLocation>
        <location evidence="1">Cell envelope</location>
    </subcellularLocation>
</comment>
<dbReference type="Gene3D" id="1.10.287.470">
    <property type="entry name" value="Helix hairpin bin"/>
    <property type="match status" value="1"/>
</dbReference>
<evidence type="ECO:0000259" key="6">
    <source>
        <dbReference type="Pfam" id="PF25944"/>
    </source>
</evidence>
<dbReference type="Pfam" id="PF25917">
    <property type="entry name" value="BSH_RND"/>
    <property type="match status" value="1"/>
</dbReference>
<dbReference type="RefSeq" id="WP_380188977.1">
    <property type="nucleotide sequence ID" value="NZ_JBHTBQ010000035.1"/>
</dbReference>
<evidence type="ECO:0000256" key="2">
    <source>
        <dbReference type="ARBA" id="ARBA00009477"/>
    </source>
</evidence>
<dbReference type="PROSITE" id="PS51257">
    <property type="entry name" value="PROKAR_LIPOPROTEIN"/>
    <property type="match status" value="1"/>
</dbReference>
<dbReference type="InterPro" id="IPR058624">
    <property type="entry name" value="MdtA-like_HH"/>
</dbReference>
<feature type="domain" description="Multidrug resistance protein MdtA-like alpha-helical hairpin" evidence="4">
    <location>
        <begin position="99"/>
        <end position="168"/>
    </location>
</feature>
<sequence length="370" mass="39896">MMPTSPKALPFCLALILSACNSAPAPTAAPLPEVTALLIQPHDIAMRSEFVGETSGVRDVEVRARVGGILLKRTFTEGRPVKQGQVLFEIDPEPYKAELDLAQGELARQQAILNKARADKDRIAPLFKENAVSEKDNDDAISAFAAAEASVQTAQAKVKTATLNLGYTKVTAPISGISSKEAQSEGSLISSSAPQPLTTISQMSPLYADFSVAEQDHQAFEQARAPDPSSSKELNTQIMLADGTVYPLKGRVNFQDNRIDPATGTINMRAQFDNPKGDLLPGQFVRVIVDNGVRQQAITIPERAIVQLQAEKRVMLLNDKNIVESRKVQLGESIGHEVIVESGLKAGERIIVDGLIKARPGQQVSIKKEG</sequence>
<dbReference type="InterPro" id="IPR006143">
    <property type="entry name" value="RND_pump_MFP"/>
</dbReference>
<dbReference type="EMBL" id="JBHTBQ010000035">
    <property type="protein sequence ID" value="MFC7421414.1"/>
    <property type="molecule type" value="Genomic_DNA"/>
</dbReference>
<dbReference type="Pfam" id="PF25967">
    <property type="entry name" value="RND-MFP_C"/>
    <property type="match status" value="1"/>
</dbReference>
<feature type="domain" description="Multidrug resistance protein MdtA-like barrel-sandwich hybrid" evidence="5">
    <location>
        <begin position="58"/>
        <end position="200"/>
    </location>
</feature>
<evidence type="ECO:0000256" key="1">
    <source>
        <dbReference type="ARBA" id="ARBA00004196"/>
    </source>
</evidence>
<comment type="caution">
    <text evidence="8">The sequence shown here is derived from an EMBL/GenBank/DDBJ whole genome shotgun (WGS) entry which is preliminary data.</text>
</comment>
<dbReference type="Gene3D" id="2.40.420.20">
    <property type="match status" value="1"/>
</dbReference>
<dbReference type="Pfam" id="PF25944">
    <property type="entry name" value="Beta-barrel_RND"/>
    <property type="match status" value="1"/>
</dbReference>
<reference evidence="9" key="1">
    <citation type="journal article" date="2019" name="Int. J. Syst. Evol. Microbiol.">
        <title>The Global Catalogue of Microorganisms (GCM) 10K type strain sequencing project: providing services to taxonomists for standard genome sequencing and annotation.</title>
        <authorList>
            <consortium name="The Broad Institute Genomics Platform"/>
            <consortium name="The Broad Institute Genome Sequencing Center for Infectious Disease"/>
            <person name="Wu L."/>
            <person name="Ma J."/>
        </authorList>
    </citation>
    <scope>NUCLEOTIDE SEQUENCE [LARGE SCALE GENOMIC DNA]</scope>
    <source>
        <strain evidence="9">CCUG 62945</strain>
    </source>
</reference>
<keyword evidence="9" id="KW-1185">Reference proteome</keyword>
<proteinExistence type="inferred from homology"/>
<feature type="chain" id="PRO_5045260763" evidence="3">
    <location>
        <begin position="26"/>
        <end position="370"/>
    </location>
</feature>
<feature type="domain" description="Multidrug resistance protein MdtA-like C-terminal permuted SH3" evidence="7">
    <location>
        <begin position="296"/>
        <end position="355"/>
    </location>
</feature>
<organism evidence="8 9">
    <name type="scientific">Iodobacter arcticus</name>
    <dbReference type="NCBI Taxonomy" id="590593"/>
    <lineage>
        <taxon>Bacteria</taxon>
        <taxon>Pseudomonadati</taxon>
        <taxon>Pseudomonadota</taxon>
        <taxon>Betaproteobacteria</taxon>
        <taxon>Neisseriales</taxon>
        <taxon>Chitinibacteraceae</taxon>
        <taxon>Iodobacter</taxon>
    </lineage>
</organism>
<evidence type="ECO:0000313" key="8">
    <source>
        <dbReference type="EMBL" id="MFC7421414.1"/>
    </source>
</evidence>
<accession>A0ABW2R0T1</accession>
<dbReference type="SUPFAM" id="SSF111369">
    <property type="entry name" value="HlyD-like secretion proteins"/>
    <property type="match status" value="1"/>
</dbReference>